<feature type="binding site" evidence="11">
    <location>
        <position position="235"/>
    </location>
    <ligand>
        <name>FMN</name>
        <dbReference type="ChEBI" id="CHEBI:58210"/>
    </ligand>
</feature>
<dbReference type="AlphaFoldDB" id="A0A3D9ULR3"/>
<comment type="caution">
    <text evidence="13">The sequence shown here is derived from an EMBL/GenBank/DDBJ whole genome shotgun (WGS) entry which is preliminary data.</text>
</comment>
<keyword evidence="7 11" id="KW-0665">Pyrimidine biosynthesis</keyword>
<evidence type="ECO:0000259" key="12">
    <source>
        <dbReference type="Pfam" id="PF01180"/>
    </source>
</evidence>
<evidence type="ECO:0000313" key="13">
    <source>
        <dbReference type="EMBL" id="REF30388.1"/>
    </source>
</evidence>
<dbReference type="NCBIfam" id="NF003652">
    <property type="entry name" value="PRK05286.2-5"/>
    <property type="match status" value="1"/>
</dbReference>
<comment type="subunit">
    <text evidence="11">Monomer.</text>
</comment>
<dbReference type="InterPro" id="IPR005719">
    <property type="entry name" value="Dihydroorotate_DH_2"/>
</dbReference>
<dbReference type="EMBL" id="QTUA01000001">
    <property type="protein sequence ID" value="REF30388.1"/>
    <property type="molecule type" value="Genomic_DNA"/>
</dbReference>
<evidence type="ECO:0000256" key="5">
    <source>
        <dbReference type="ARBA" id="ARBA00022630"/>
    </source>
</evidence>
<reference evidence="13 14" key="1">
    <citation type="submission" date="2018-08" db="EMBL/GenBank/DDBJ databases">
        <title>Sequencing the genomes of 1000 actinobacteria strains.</title>
        <authorList>
            <person name="Klenk H.-P."/>
        </authorList>
    </citation>
    <scope>NUCLEOTIDE SEQUENCE [LARGE SCALE GENOMIC DNA]</scope>
    <source>
        <strain evidence="13 14">DSM 22967</strain>
    </source>
</reference>
<feature type="binding site" evidence="11">
    <location>
        <position position="157"/>
    </location>
    <ligand>
        <name>FMN</name>
        <dbReference type="ChEBI" id="CHEBI:58210"/>
    </ligand>
</feature>
<dbReference type="InterPro" id="IPR001295">
    <property type="entry name" value="Dihydroorotate_DH_CS"/>
</dbReference>
<evidence type="ECO:0000256" key="4">
    <source>
        <dbReference type="ARBA" id="ARBA00005359"/>
    </source>
</evidence>
<name>A0A3D9ULR3_9MICO</name>
<dbReference type="SUPFAM" id="SSF51395">
    <property type="entry name" value="FMN-linked oxidoreductases"/>
    <property type="match status" value="1"/>
</dbReference>
<feature type="binding site" evidence="11">
    <location>
        <position position="83"/>
    </location>
    <ligand>
        <name>substrate</name>
    </ligand>
</feature>
<dbReference type="UniPathway" id="UPA00070">
    <property type="reaction ID" value="UER00946"/>
</dbReference>
<proteinExistence type="inferred from homology"/>
<dbReference type="NCBIfam" id="TIGR01036">
    <property type="entry name" value="pyrD_sub2"/>
    <property type="match status" value="1"/>
</dbReference>
<dbReference type="EC" id="1.3.5.2" evidence="11"/>
<evidence type="ECO:0000256" key="9">
    <source>
        <dbReference type="ARBA" id="ARBA00023136"/>
    </source>
</evidence>
<evidence type="ECO:0000256" key="11">
    <source>
        <dbReference type="HAMAP-Rule" id="MF_00225"/>
    </source>
</evidence>
<evidence type="ECO:0000256" key="8">
    <source>
        <dbReference type="ARBA" id="ARBA00023002"/>
    </source>
</evidence>
<feature type="active site" description="Nucleophile" evidence="11">
    <location>
        <position position="193"/>
    </location>
</feature>
<evidence type="ECO:0000256" key="10">
    <source>
        <dbReference type="ARBA" id="ARBA00048639"/>
    </source>
</evidence>
<feature type="binding site" evidence="11">
    <location>
        <position position="195"/>
    </location>
    <ligand>
        <name>substrate</name>
    </ligand>
</feature>
<feature type="binding site" evidence="11">
    <location>
        <begin position="128"/>
        <end position="132"/>
    </location>
    <ligand>
        <name>substrate</name>
    </ligand>
</feature>
<feature type="binding site" evidence="11">
    <location>
        <position position="288"/>
    </location>
    <ligand>
        <name>FMN</name>
        <dbReference type="ChEBI" id="CHEBI:58210"/>
    </ligand>
</feature>
<dbReference type="PROSITE" id="PS00911">
    <property type="entry name" value="DHODEHASE_1"/>
    <property type="match status" value="1"/>
</dbReference>
<feature type="binding site" evidence="11">
    <location>
        <position position="315"/>
    </location>
    <ligand>
        <name>FMN</name>
        <dbReference type="ChEBI" id="CHEBI:58210"/>
    </ligand>
</feature>
<dbReference type="GO" id="GO:0044205">
    <property type="term" value="P:'de novo' UMP biosynthetic process"/>
    <property type="evidence" value="ECO:0007669"/>
    <property type="project" value="UniProtKB-UniRule"/>
</dbReference>
<dbReference type="PIRSF" id="PIRSF000164">
    <property type="entry name" value="DHO_oxidase"/>
    <property type="match status" value="1"/>
</dbReference>
<feature type="binding site" evidence="11">
    <location>
        <position position="190"/>
    </location>
    <ligand>
        <name>substrate</name>
    </ligand>
</feature>
<comment type="cofactor">
    <cofactor evidence="11">
        <name>FMN</name>
        <dbReference type="ChEBI" id="CHEBI:58210"/>
    </cofactor>
    <text evidence="11">Binds 1 FMN per subunit.</text>
</comment>
<feature type="binding site" evidence="11">
    <location>
        <position position="103"/>
    </location>
    <ligand>
        <name>FMN</name>
        <dbReference type="ChEBI" id="CHEBI:58210"/>
    </ligand>
</feature>
<dbReference type="HAMAP" id="MF_00225">
    <property type="entry name" value="DHO_dh_type2"/>
    <property type="match status" value="1"/>
</dbReference>
<dbReference type="CDD" id="cd04738">
    <property type="entry name" value="DHOD_2_like"/>
    <property type="match status" value="1"/>
</dbReference>
<dbReference type="InterPro" id="IPR012135">
    <property type="entry name" value="Dihydroorotate_DH_1_2"/>
</dbReference>
<feature type="domain" description="Dihydroorotate dehydrogenase catalytic" evidence="12">
    <location>
        <begin position="64"/>
        <end position="353"/>
    </location>
</feature>
<evidence type="ECO:0000256" key="2">
    <source>
        <dbReference type="ARBA" id="ARBA00004370"/>
    </source>
</evidence>
<dbReference type="InterPro" id="IPR050074">
    <property type="entry name" value="DHO_dehydrogenase"/>
</dbReference>
<keyword evidence="5 11" id="KW-0285">Flavoprotein</keyword>
<protein>
    <recommendedName>
        <fullName evidence="11">Dihydroorotate dehydrogenase (quinone)</fullName>
        <ecNumber evidence="11">1.3.5.2</ecNumber>
    </recommendedName>
    <alternativeName>
        <fullName evidence="11">DHOdehase</fullName>
        <shortName evidence="11">DHOD</shortName>
        <shortName evidence="11">DHODase</shortName>
    </alternativeName>
    <alternativeName>
        <fullName evidence="11">Dihydroorotate oxidase</fullName>
    </alternativeName>
</protein>
<evidence type="ECO:0000256" key="7">
    <source>
        <dbReference type="ARBA" id="ARBA00022975"/>
    </source>
</evidence>
<accession>A0A3D9ULR3</accession>
<feature type="binding site" evidence="11">
    <location>
        <position position="190"/>
    </location>
    <ligand>
        <name>FMN</name>
        <dbReference type="ChEBI" id="CHEBI:58210"/>
    </ligand>
</feature>
<dbReference type="RefSeq" id="WP_115922392.1">
    <property type="nucleotide sequence ID" value="NZ_QTUA01000001.1"/>
</dbReference>
<dbReference type="GO" id="GO:0006207">
    <property type="term" value="P:'de novo' pyrimidine nucleobase biosynthetic process"/>
    <property type="evidence" value="ECO:0007669"/>
    <property type="project" value="UniProtKB-UniRule"/>
</dbReference>
<comment type="similarity">
    <text evidence="4 11">Belongs to the dihydroorotate dehydrogenase family. Type 2 subfamily.</text>
</comment>
<dbReference type="InterPro" id="IPR005720">
    <property type="entry name" value="Dihydroorotate_DH_cat"/>
</dbReference>
<keyword evidence="14" id="KW-1185">Reference proteome</keyword>
<dbReference type="Pfam" id="PF01180">
    <property type="entry name" value="DHO_dh"/>
    <property type="match status" value="1"/>
</dbReference>
<keyword evidence="6 11" id="KW-0288">FMN</keyword>
<keyword evidence="11" id="KW-1003">Cell membrane</keyword>
<feature type="binding site" evidence="11">
    <location>
        <begin position="79"/>
        <end position="83"/>
    </location>
    <ligand>
        <name>FMN</name>
        <dbReference type="ChEBI" id="CHEBI:58210"/>
    </ligand>
</feature>
<feature type="binding site" evidence="11">
    <location>
        <begin position="264"/>
        <end position="265"/>
    </location>
    <ligand>
        <name>substrate</name>
    </ligand>
</feature>
<keyword evidence="9 11" id="KW-0472">Membrane</keyword>
<dbReference type="PANTHER" id="PTHR48109">
    <property type="entry name" value="DIHYDROOROTATE DEHYDROGENASE (QUINONE), MITOCHONDRIAL-RELATED"/>
    <property type="match status" value="1"/>
</dbReference>
<dbReference type="InterPro" id="IPR013785">
    <property type="entry name" value="Aldolase_TIM"/>
</dbReference>
<dbReference type="OrthoDB" id="9802377at2"/>
<keyword evidence="8 11" id="KW-0560">Oxidoreductase</keyword>
<dbReference type="GO" id="GO:0106430">
    <property type="term" value="F:dihydroorotate dehydrogenase (quinone) activity"/>
    <property type="evidence" value="ECO:0007669"/>
    <property type="project" value="UniProtKB-EC"/>
</dbReference>
<evidence type="ECO:0000256" key="6">
    <source>
        <dbReference type="ARBA" id="ARBA00022643"/>
    </source>
</evidence>
<comment type="subcellular location">
    <subcellularLocation>
        <location evidence="11">Cell membrane</location>
        <topology evidence="11">Peripheral membrane protein</topology>
    </subcellularLocation>
    <subcellularLocation>
        <location evidence="2">Membrane</location>
    </subcellularLocation>
</comment>
<comment type="catalytic activity">
    <reaction evidence="10 11">
        <text>(S)-dihydroorotate + a quinone = orotate + a quinol</text>
        <dbReference type="Rhea" id="RHEA:30187"/>
        <dbReference type="ChEBI" id="CHEBI:24646"/>
        <dbReference type="ChEBI" id="CHEBI:30839"/>
        <dbReference type="ChEBI" id="CHEBI:30864"/>
        <dbReference type="ChEBI" id="CHEBI:132124"/>
        <dbReference type="EC" id="1.3.5.2"/>
    </reaction>
</comment>
<sequence length="355" mass="36991">MPDGRTRLFDLGYRNLLRPLLFQMGGGDAEAAHHATLKQIRAVGQRPSAIKALTRATAVPTKPVEVAGIVFPGRVGLAAGVDKDGVGVKAWGALGFGHVELGTVTAHAQPGNDQPRLFRLVESRAIINRMGFNNLGAQHLADTLALAGKVSIPVGVSIGKTKTTPVEEAVDDYLTSLRALDDYADYVAVNVSSPNTPGLRSLQDKEPLAELLAELVTETTRLATRGKRPTPIFVKIAPDLADEAIDDVLEVALRADVSGIIATNTTLGRDDIVGKDVMLAGEAGGLSGAPLTVRARQVVGYVASHTALPVIGVGGIMTADDGKAMIDAGASLIQVYSGFIYGGPGLVGELNRTIG</sequence>
<dbReference type="GO" id="GO:0005886">
    <property type="term" value="C:plasma membrane"/>
    <property type="evidence" value="ECO:0007669"/>
    <property type="project" value="UniProtKB-SubCell"/>
</dbReference>
<feature type="binding site" evidence="11">
    <location>
        <begin position="336"/>
        <end position="337"/>
    </location>
    <ligand>
        <name>FMN</name>
        <dbReference type="ChEBI" id="CHEBI:58210"/>
    </ligand>
</feature>
<comment type="pathway">
    <text evidence="3 11">Pyrimidine metabolism; UMP biosynthesis via de novo pathway; orotate from (S)-dihydroorotate (quinone route): step 1/1.</text>
</comment>
<dbReference type="Gene3D" id="3.20.20.70">
    <property type="entry name" value="Aldolase class I"/>
    <property type="match status" value="1"/>
</dbReference>
<dbReference type="PANTHER" id="PTHR48109:SF4">
    <property type="entry name" value="DIHYDROOROTATE DEHYDROGENASE (QUINONE), MITOCHONDRIAL"/>
    <property type="match status" value="1"/>
</dbReference>
<gene>
    <name evidence="11" type="primary">pyrD</name>
    <name evidence="13" type="ORF">DFJ65_1394</name>
</gene>
<organism evidence="13 14">
    <name type="scientific">Calidifontibacter indicus</name>
    <dbReference type="NCBI Taxonomy" id="419650"/>
    <lineage>
        <taxon>Bacteria</taxon>
        <taxon>Bacillati</taxon>
        <taxon>Actinomycetota</taxon>
        <taxon>Actinomycetes</taxon>
        <taxon>Micrococcales</taxon>
        <taxon>Dermacoccaceae</taxon>
        <taxon>Calidifontibacter</taxon>
    </lineage>
</organism>
<feature type="binding site" evidence="11">
    <location>
        <position position="263"/>
    </location>
    <ligand>
        <name>FMN</name>
        <dbReference type="ChEBI" id="CHEBI:58210"/>
    </ligand>
</feature>
<evidence type="ECO:0000313" key="14">
    <source>
        <dbReference type="Proteomes" id="UP000256253"/>
    </source>
</evidence>
<evidence type="ECO:0000256" key="1">
    <source>
        <dbReference type="ARBA" id="ARBA00003125"/>
    </source>
</evidence>
<dbReference type="Proteomes" id="UP000256253">
    <property type="component" value="Unassembled WGS sequence"/>
</dbReference>
<evidence type="ECO:0000256" key="3">
    <source>
        <dbReference type="ARBA" id="ARBA00005161"/>
    </source>
</evidence>
<comment type="function">
    <text evidence="1 11">Catalyzes the conversion of dihydroorotate to orotate with quinone as electron acceptor.</text>
</comment>
<dbReference type="GO" id="GO:0005737">
    <property type="term" value="C:cytoplasm"/>
    <property type="evidence" value="ECO:0007669"/>
    <property type="project" value="InterPro"/>
</dbReference>